<feature type="region of interest" description="Disordered" evidence="1">
    <location>
        <begin position="1"/>
        <end position="55"/>
    </location>
</feature>
<dbReference type="EMBL" id="JBBPBN010000011">
    <property type="protein sequence ID" value="KAK9029045.1"/>
    <property type="molecule type" value="Genomic_DNA"/>
</dbReference>
<feature type="compositionally biased region" description="Low complexity" evidence="1">
    <location>
        <begin position="177"/>
        <end position="193"/>
    </location>
</feature>
<evidence type="ECO:0000256" key="1">
    <source>
        <dbReference type="SAM" id="MobiDB-lite"/>
    </source>
</evidence>
<keyword evidence="3" id="KW-1185">Reference proteome</keyword>
<proteinExistence type="predicted"/>
<accession>A0ABR2SVH7</accession>
<feature type="compositionally biased region" description="Low complexity" evidence="1">
    <location>
        <begin position="45"/>
        <end position="55"/>
    </location>
</feature>
<organism evidence="2 3">
    <name type="scientific">Hibiscus sabdariffa</name>
    <name type="common">roselle</name>
    <dbReference type="NCBI Taxonomy" id="183260"/>
    <lineage>
        <taxon>Eukaryota</taxon>
        <taxon>Viridiplantae</taxon>
        <taxon>Streptophyta</taxon>
        <taxon>Embryophyta</taxon>
        <taxon>Tracheophyta</taxon>
        <taxon>Spermatophyta</taxon>
        <taxon>Magnoliopsida</taxon>
        <taxon>eudicotyledons</taxon>
        <taxon>Gunneridae</taxon>
        <taxon>Pentapetalae</taxon>
        <taxon>rosids</taxon>
        <taxon>malvids</taxon>
        <taxon>Malvales</taxon>
        <taxon>Malvaceae</taxon>
        <taxon>Malvoideae</taxon>
        <taxon>Hibiscus</taxon>
    </lineage>
</organism>
<evidence type="ECO:0000313" key="2">
    <source>
        <dbReference type="EMBL" id="KAK9029045.1"/>
    </source>
</evidence>
<dbReference type="Proteomes" id="UP001396334">
    <property type="component" value="Unassembled WGS sequence"/>
</dbReference>
<sequence>MLTGVIRSKPNLRIKPPTVSNHYHYPSLPPSLHSDRHLDHQNLHTPPNRTPTTTRPIAPPFITKPCSNPHQKPNCFGSFYRPFGARSSSCRHRRLPRAKADQIVPLPRPLVVVSGFVEETSEASDFSFFPPRLSFRAVFDPQRSRVATTRRPVALRPPCTSTGRPDHRAGARDSADRSSAQPSSSRSVQPRQPIIIRSQTAADRDADPQ</sequence>
<feature type="region of interest" description="Disordered" evidence="1">
    <location>
        <begin position="142"/>
        <end position="209"/>
    </location>
</feature>
<comment type="caution">
    <text evidence="2">The sequence shown here is derived from an EMBL/GenBank/DDBJ whole genome shotgun (WGS) entry which is preliminary data.</text>
</comment>
<feature type="compositionally biased region" description="Basic and acidic residues" evidence="1">
    <location>
        <begin position="33"/>
        <end position="42"/>
    </location>
</feature>
<evidence type="ECO:0000313" key="3">
    <source>
        <dbReference type="Proteomes" id="UP001396334"/>
    </source>
</evidence>
<gene>
    <name evidence="2" type="ORF">V6N11_026171</name>
</gene>
<protein>
    <submittedName>
        <fullName evidence="2">Uncharacterized protein</fullName>
    </submittedName>
</protein>
<feature type="compositionally biased region" description="Basic and acidic residues" evidence="1">
    <location>
        <begin position="164"/>
        <end position="176"/>
    </location>
</feature>
<name>A0ABR2SVH7_9ROSI</name>
<reference evidence="2 3" key="1">
    <citation type="journal article" date="2024" name="G3 (Bethesda)">
        <title>Genome assembly of Hibiscus sabdariffa L. provides insights into metabolisms of medicinal natural products.</title>
        <authorList>
            <person name="Kim T."/>
        </authorList>
    </citation>
    <scope>NUCLEOTIDE SEQUENCE [LARGE SCALE GENOMIC DNA]</scope>
    <source>
        <strain evidence="2">TK-2024</strain>
        <tissue evidence="2">Old leaves</tissue>
    </source>
</reference>